<dbReference type="Proteomes" id="UP000670092">
    <property type="component" value="Unassembled WGS sequence"/>
</dbReference>
<dbReference type="EMBL" id="JAEVHI010000001">
    <property type="protein sequence ID" value="KAG5302756.1"/>
    <property type="molecule type" value="Genomic_DNA"/>
</dbReference>
<accession>A0A8H7Z514</accession>
<dbReference type="VEuPathDB" id="FungiDB:I7I52_00495"/>
<sequence length="297" mass="34796">MDQMLHERKKQYIRAKIVIEKFIKEGKPIPVNKEEYLEAMKVCDRIAQIYYRILDCPACFFQAEDSIIKDDFTVITNAEPVFFSQMPIADLREYTFEPLGSRNRFREYGNEEYLSVVDIQISNLLSTSSKETPEYEVLHQYGNWHNERAVRNIRMPLELVKSRSPERYEWRTPFIWGLKDLPHTVILSFQATSSPAPIMRGELLSILSVTWWKNKVIIGKGHKFIPILLVSIRTGNFRTVEAYYDGSRFFLRYGKPVPMNFTESIEDRTKAFEWAIQWLLSSPLGDTRNLESITSMG</sequence>
<evidence type="ECO:0000313" key="1">
    <source>
        <dbReference type="EMBL" id="KAG5302756.1"/>
    </source>
</evidence>
<organism evidence="1 2">
    <name type="scientific">Ajellomyces capsulatus</name>
    <name type="common">Darling's disease fungus</name>
    <name type="synonym">Histoplasma capsulatum</name>
    <dbReference type="NCBI Taxonomy" id="5037"/>
    <lineage>
        <taxon>Eukaryota</taxon>
        <taxon>Fungi</taxon>
        <taxon>Dikarya</taxon>
        <taxon>Ascomycota</taxon>
        <taxon>Pezizomycotina</taxon>
        <taxon>Eurotiomycetes</taxon>
        <taxon>Eurotiomycetidae</taxon>
        <taxon>Onygenales</taxon>
        <taxon>Ajellomycetaceae</taxon>
        <taxon>Histoplasma</taxon>
    </lineage>
</organism>
<evidence type="ECO:0000313" key="2">
    <source>
        <dbReference type="Proteomes" id="UP000670092"/>
    </source>
</evidence>
<comment type="caution">
    <text evidence="1">The sequence shown here is derived from an EMBL/GenBank/DDBJ whole genome shotgun (WGS) entry which is preliminary data.</text>
</comment>
<gene>
    <name evidence="1" type="ORF">I7I52_00495</name>
</gene>
<dbReference type="OrthoDB" id="4185252at2759"/>
<reference evidence="1 2" key="1">
    <citation type="submission" date="2021-01" db="EMBL/GenBank/DDBJ databases">
        <title>Chromosome-level genome assembly of a human fungal pathogen reveals clustering of transcriptionally co-regulated genes.</title>
        <authorList>
            <person name="Voorhies M."/>
            <person name="Cohen S."/>
            <person name="Shea T.P."/>
            <person name="Petrus S."/>
            <person name="Munoz J.F."/>
            <person name="Poplawski S."/>
            <person name="Goldman W.E."/>
            <person name="Michael T."/>
            <person name="Cuomo C.A."/>
            <person name="Sil A."/>
            <person name="Beyhan S."/>
        </authorList>
    </citation>
    <scope>NUCLEOTIDE SEQUENCE [LARGE SCALE GENOMIC DNA]</scope>
    <source>
        <strain evidence="1 2">G184AR</strain>
    </source>
</reference>
<protein>
    <submittedName>
        <fullName evidence="1">Uncharacterized protein</fullName>
    </submittedName>
</protein>
<name>A0A8H7Z514_AJECA</name>
<proteinExistence type="predicted"/>
<dbReference type="AlphaFoldDB" id="A0A8H7Z514"/>